<keyword evidence="2" id="KW-0378">Hydrolase</keyword>
<feature type="domain" description="FCP1 homology" evidence="4">
    <location>
        <begin position="1"/>
        <end position="146"/>
    </location>
</feature>
<sequence length="164" mass="19221">MKRPYLEEFLKSSYEDYDIAIWSQTSWKWIEIKLTELGLLTNPNFKIGFVLDQTLMFSVTTYRPVPGKSKDRTKIKHQVKALDIIWSHKTLGQYYSAQNTLHVDDLSKNFAMNPKNGVHIPAFKRKEPRSQSDNVLLFLSKYLKIVATETDLTKLNHNEWTKKV</sequence>
<evidence type="ECO:0000259" key="4">
    <source>
        <dbReference type="PROSITE" id="PS50969"/>
    </source>
</evidence>
<keyword evidence="3" id="KW-0539">Nucleus</keyword>
<comment type="subcellular location">
    <subcellularLocation>
        <location evidence="1">Nucleus</location>
    </subcellularLocation>
</comment>
<dbReference type="PROSITE" id="PS50969">
    <property type="entry name" value="FCP1"/>
    <property type="match status" value="1"/>
</dbReference>
<dbReference type="GO" id="GO:0005634">
    <property type="term" value="C:nucleus"/>
    <property type="evidence" value="ECO:0007669"/>
    <property type="project" value="UniProtKB-SubCell"/>
</dbReference>
<evidence type="ECO:0000256" key="2">
    <source>
        <dbReference type="ARBA" id="ARBA00022801"/>
    </source>
</evidence>
<dbReference type="Proteomes" id="UP000001396">
    <property type="component" value="Unassembled WGS sequence"/>
</dbReference>
<dbReference type="NCBIfam" id="TIGR02245">
    <property type="entry name" value="HAD_IIID1"/>
    <property type="match status" value="1"/>
</dbReference>
<dbReference type="InterPro" id="IPR051658">
    <property type="entry name" value="UBLCP1"/>
</dbReference>
<evidence type="ECO:0000313" key="5">
    <source>
        <dbReference type="EMBL" id="EFA84658.1"/>
    </source>
</evidence>
<dbReference type="PANTHER" id="PTHR48493:SF1">
    <property type="entry name" value="UBIQUITIN-LIKE DOMAIN-CONTAINING CTD PHOSPHATASE 1"/>
    <property type="match status" value="1"/>
</dbReference>
<dbReference type="EMBL" id="ADBJ01000008">
    <property type="protein sequence ID" value="EFA84658.1"/>
    <property type="molecule type" value="Genomic_DNA"/>
</dbReference>
<comment type="caution">
    <text evidence="5">The sequence shown here is derived from an EMBL/GenBank/DDBJ whole genome shotgun (WGS) entry which is preliminary data.</text>
</comment>
<organism evidence="5 6">
    <name type="scientific">Heterostelium pallidum (strain ATCC 26659 / Pp 5 / PN500)</name>
    <name type="common">Cellular slime mold</name>
    <name type="synonym">Polysphondylium pallidum</name>
    <dbReference type="NCBI Taxonomy" id="670386"/>
    <lineage>
        <taxon>Eukaryota</taxon>
        <taxon>Amoebozoa</taxon>
        <taxon>Evosea</taxon>
        <taxon>Eumycetozoa</taxon>
        <taxon>Dictyostelia</taxon>
        <taxon>Acytosteliales</taxon>
        <taxon>Acytosteliaceae</taxon>
        <taxon>Heterostelium</taxon>
    </lineage>
</organism>
<protein>
    <recommendedName>
        <fullName evidence="4">FCP1 homology domain-containing protein</fullName>
    </recommendedName>
</protein>
<name>D3B034_HETP5</name>
<dbReference type="RefSeq" id="XP_020436771.1">
    <property type="nucleotide sequence ID" value="XM_020572654.1"/>
</dbReference>
<evidence type="ECO:0000313" key="6">
    <source>
        <dbReference type="Proteomes" id="UP000001396"/>
    </source>
</evidence>
<dbReference type="AlphaFoldDB" id="D3B034"/>
<dbReference type="OMA" id="NEFNTIH"/>
<dbReference type="Pfam" id="PF03031">
    <property type="entry name" value="NIF"/>
    <property type="match status" value="1"/>
</dbReference>
<reference evidence="5 6" key="1">
    <citation type="journal article" date="2011" name="Genome Res.">
        <title>Phylogeny-wide analysis of social amoeba genomes highlights ancient origins for complex intercellular communication.</title>
        <authorList>
            <person name="Heidel A.J."/>
            <person name="Lawal H.M."/>
            <person name="Felder M."/>
            <person name="Schilde C."/>
            <person name="Helps N.R."/>
            <person name="Tunggal B."/>
            <person name="Rivero F."/>
            <person name="John U."/>
            <person name="Schleicher M."/>
            <person name="Eichinger L."/>
            <person name="Platzer M."/>
            <person name="Noegel A.A."/>
            <person name="Schaap P."/>
            <person name="Gloeckner G."/>
        </authorList>
    </citation>
    <scope>NUCLEOTIDE SEQUENCE [LARGE SCALE GENOMIC DNA]</scope>
    <source>
        <strain evidence="6">ATCC 26659 / Pp 5 / PN500</strain>
    </source>
</reference>
<dbReference type="GO" id="GO:0090364">
    <property type="term" value="P:regulation of proteasome assembly"/>
    <property type="evidence" value="ECO:0007669"/>
    <property type="project" value="InterPro"/>
</dbReference>
<dbReference type="InterPro" id="IPR004274">
    <property type="entry name" value="FCP1_dom"/>
</dbReference>
<keyword evidence="6" id="KW-1185">Reference proteome</keyword>
<dbReference type="InterPro" id="IPR011943">
    <property type="entry name" value="HAD-SF_hydro_IIID"/>
</dbReference>
<gene>
    <name evidence="5" type="ORF">PPL_01648</name>
</gene>
<dbReference type="InParanoid" id="D3B034"/>
<dbReference type="InterPro" id="IPR023214">
    <property type="entry name" value="HAD_sf"/>
</dbReference>
<dbReference type="InterPro" id="IPR036412">
    <property type="entry name" value="HAD-like_sf"/>
</dbReference>
<accession>D3B034</accession>
<dbReference type="GO" id="GO:0004722">
    <property type="term" value="F:protein serine/threonine phosphatase activity"/>
    <property type="evidence" value="ECO:0007669"/>
    <property type="project" value="TreeGrafter"/>
</dbReference>
<dbReference type="SUPFAM" id="SSF56784">
    <property type="entry name" value="HAD-like"/>
    <property type="match status" value="1"/>
</dbReference>
<dbReference type="Gene3D" id="3.40.50.1000">
    <property type="entry name" value="HAD superfamily/HAD-like"/>
    <property type="match status" value="1"/>
</dbReference>
<dbReference type="PANTHER" id="PTHR48493">
    <property type="entry name" value="UBIQUITIN-LIKE DOMAIN-CONTAINING CTD PHOSPHATASE 1"/>
    <property type="match status" value="1"/>
</dbReference>
<dbReference type="GeneID" id="31357177"/>
<proteinExistence type="predicted"/>
<evidence type="ECO:0000256" key="1">
    <source>
        <dbReference type="ARBA" id="ARBA00004123"/>
    </source>
</evidence>
<dbReference type="STRING" id="670386.D3B034"/>
<evidence type="ECO:0000256" key="3">
    <source>
        <dbReference type="ARBA" id="ARBA00023242"/>
    </source>
</evidence>